<reference evidence="1 2" key="1">
    <citation type="journal article" date="2016" name="Nat. Commun.">
        <title>Thousands of microbial genomes shed light on interconnected biogeochemical processes in an aquifer system.</title>
        <authorList>
            <person name="Anantharaman K."/>
            <person name="Brown C.T."/>
            <person name="Hug L.A."/>
            <person name="Sharon I."/>
            <person name="Castelle C.J."/>
            <person name="Probst A.J."/>
            <person name="Thomas B.C."/>
            <person name="Singh A."/>
            <person name="Wilkins M.J."/>
            <person name="Karaoz U."/>
            <person name="Brodie E.L."/>
            <person name="Williams K.H."/>
            <person name="Hubbard S.S."/>
            <person name="Banfield J.F."/>
        </authorList>
    </citation>
    <scope>NUCLEOTIDE SEQUENCE [LARGE SCALE GENOMIC DNA]</scope>
</reference>
<dbReference type="SUPFAM" id="SSF55729">
    <property type="entry name" value="Acyl-CoA N-acyltransferases (Nat)"/>
    <property type="match status" value="1"/>
</dbReference>
<evidence type="ECO:0000313" key="1">
    <source>
        <dbReference type="EMBL" id="OGG55111.1"/>
    </source>
</evidence>
<sequence>MPGPYFEGQVKAVCGCYYPDVTRLRDNPNERTQTNFCIAHESYDFLVDKDKEFNGVNETPIPTDKWRESERWRLRLVRLGGHCSVRKDEGACEHAFVLTFDFMTAVTTIRIVLDDASGAHVAITNMTTLPESEMRKGQGSAALRILLGWAHNNDLWDIRAVQVQPQSKLFWEKNGFAPLNNATSDFQYQR</sequence>
<evidence type="ECO:0000313" key="2">
    <source>
        <dbReference type="Proteomes" id="UP000177659"/>
    </source>
</evidence>
<evidence type="ECO:0008006" key="3">
    <source>
        <dbReference type="Google" id="ProtNLM"/>
    </source>
</evidence>
<gene>
    <name evidence="1" type="ORF">A3D62_01165</name>
</gene>
<proteinExistence type="predicted"/>
<dbReference type="Proteomes" id="UP000177659">
    <property type="component" value="Unassembled WGS sequence"/>
</dbReference>
<dbReference type="InterPro" id="IPR016181">
    <property type="entry name" value="Acyl_CoA_acyltransferase"/>
</dbReference>
<name>A0A1F6D1E4_9BACT</name>
<organism evidence="1 2">
    <name type="scientific">Candidatus Kaiserbacteria bacterium RIFCSPHIGHO2_02_FULL_49_11</name>
    <dbReference type="NCBI Taxonomy" id="1798489"/>
    <lineage>
        <taxon>Bacteria</taxon>
        <taxon>Candidatus Kaiseribacteriota</taxon>
    </lineage>
</organism>
<dbReference type="Gene3D" id="3.40.630.30">
    <property type="match status" value="1"/>
</dbReference>
<protein>
    <recommendedName>
        <fullName evidence="3">N-acetyltransferase domain-containing protein</fullName>
    </recommendedName>
</protein>
<accession>A0A1F6D1E4</accession>
<comment type="caution">
    <text evidence="1">The sequence shown here is derived from an EMBL/GenBank/DDBJ whole genome shotgun (WGS) entry which is preliminary data.</text>
</comment>
<dbReference type="EMBL" id="MFLC01000018">
    <property type="protein sequence ID" value="OGG55111.1"/>
    <property type="molecule type" value="Genomic_DNA"/>
</dbReference>
<dbReference type="AlphaFoldDB" id="A0A1F6D1E4"/>